<accession>A0A0A0KJL2</accession>
<feature type="disulfide bond" evidence="7">
    <location>
        <begin position="105"/>
        <end position="167"/>
    </location>
</feature>
<dbReference type="GO" id="GO:0008061">
    <property type="term" value="F:chitin binding"/>
    <property type="evidence" value="ECO:0007669"/>
    <property type="project" value="UniProtKB-UniRule"/>
</dbReference>
<dbReference type="Gene3D" id="3.30.60.10">
    <property type="entry name" value="Endochitinase-like"/>
    <property type="match status" value="1"/>
</dbReference>
<reference evidence="11 12" key="3">
    <citation type="journal article" date="2010" name="BMC Genomics">
        <title>Transcriptome sequencing and comparative analysis of cucumber flowers with different sex types.</title>
        <authorList>
            <person name="Guo S."/>
            <person name="Zheng Y."/>
            <person name="Joung J.G."/>
            <person name="Liu S."/>
            <person name="Zhang Z."/>
            <person name="Crasta O.R."/>
            <person name="Sobral B.W."/>
            <person name="Xu Y."/>
            <person name="Huang S."/>
            <person name="Fei Z."/>
        </authorList>
    </citation>
    <scope>NUCLEOTIDE SEQUENCE [LARGE SCALE GENOMIC DNA]</scope>
    <source>
        <strain evidence="12">cv. 9930</strain>
    </source>
</reference>
<dbReference type="Gramene" id="KGN48984">
    <property type="protein sequence ID" value="KGN48984"/>
    <property type="gene ID" value="Csa_6G509040"/>
</dbReference>
<reference evidence="11 12" key="1">
    <citation type="journal article" date="2009" name="Nat. Genet.">
        <title>The genome of the cucumber, Cucumis sativus L.</title>
        <authorList>
            <person name="Huang S."/>
            <person name="Li R."/>
            <person name="Zhang Z."/>
            <person name="Li L."/>
            <person name="Gu X."/>
            <person name="Fan W."/>
            <person name="Lucas W.J."/>
            <person name="Wang X."/>
            <person name="Xie B."/>
            <person name="Ni P."/>
            <person name="Ren Y."/>
            <person name="Zhu H."/>
            <person name="Li J."/>
            <person name="Lin K."/>
            <person name="Jin W."/>
            <person name="Fei Z."/>
            <person name="Li G."/>
            <person name="Staub J."/>
            <person name="Kilian A."/>
            <person name="van der Vossen E.A."/>
            <person name="Wu Y."/>
            <person name="Guo J."/>
            <person name="He J."/>
            <person name="Jia Z."/>
            <person name="Ren Y."/>
            <person name="Tian G."/>
            <person name="Lu Y."/>
            <person name="Ruan J."/>
            <person name="Qian W."/>
            <person name="Wang M."/>
            <person name="Huang Q."/>
            <person name="Li B."/>
            <person name="Xuan Z."/>
            <person name="Cao J."/>
            <person name="Asan"/>
            <person name="Wu Z."/>
            <person name="Zhang J."/>
            <person name="Cai Q."/>
            <person name="Bai Y."/>
            <person name="Zhao B."/>
            <person name="Han Y."/>
            <person name="Li Y."/>
            <person name="Li X."/>
            <person name="Wang S."/>
            <person name="Shi Q."/>
            <person name="Liu S."/>
            <person name="Cho W.K."/>
            <person name="Kim J.Y."/>
            <person name="Xu Y."/>
            <person name="Heller-Uszynska K."/>
            <person name="Miao H."/>
            <person name="Cheng Z."/>
            <person name="Zhang S."/>
            <person name="Wu J."/>
            <person name="Yang Y."/>
            <person name="Kang H."/>
            <person name="Li M."/>
            <person name="Liang H."/>
            <person name="Ren X."/>
            <person name="Shi Z."/>
            <person name="Wen M."/>
            <person name="Jian M."/>
            <person name="Yang H."/>
            <person name="Zhang G."/>
            <person name="Yang Z."/>
            <person name="Chen R."/>
            <person name="Liu S."/>
            <person name="Li J."/>
            <person name="Ma L."/>
            <person name="Liu H."/>
            <person name="Zhou Y."/>
            <person name="Zhao J."/>
            <person name="Fang X."/>
            <person name="Li G."/>
            <person name="Fang L."/>
            <person name="Li Y."/>
            <person name="Liu D."/>
            <person name="Zheng H."/>
            <person name="Zhang Y."/>
            <person name="Qin N."/>
            <person name="Li Z."/>
            <person name="Yang G."/>
            <person name="Yang S."/>
            <person name="Bolund L."/>
            <person name="Kristiansen K."/>
            <person name="Zheng H."/>
            <person name="Li S."/>
            <person name="Zhang X."/>
            <person name="Yang H."/>
            <person name="Wang J."/>
            <person name="Sun R."/>
            <person name="Zhang B."/>
            <person name="Jiang S."/>
            <person name="Wang J."/>
            <person name="Du Y."/>
            <person name="Li S."/>
        </authorList>
    </citation>
    <scope>NUCLEOTIDE SEQUENCE [LARGE SCALE GENOMIC DNA]</scope>
    <source>
        <strain evidence="12">cv. 9930</strain>
    </source>
</reference>
<feature type="disulfide bond" evidence="7 8">
    <location>
        <begin position="45"/>
        <end position="59"/>
    </location>
</feature>
<evidence type="ECO:0000256" key="1">
    <source>
        <dbReference type="ARBA" id="ARBA00009373"/>
    </source>
</evidence>
<keyword evidence="2 8" id="KW-0147">Chitin-binding</keyword>
<keyword evidence="5 7" id="KW-1015">Disulfide bond</keyword>
<organism evidence="11 12">
    <name type="scientific">Cucumis sativus</name>
    <name type="common">Cucumber</name>
    <dbReference type="NCBI Taxonomy" id="3659"/>
    <lineage>
        <taxon>Eukaryota</taxon>
        <taxon>Viridiplantae</taxon>
        <taxon>Streptophyta</taxon>
        <taxon>Embryophyta</taxon>
        <taxon>Tracheophyta</taxon>
        <taxon>Spermatophyta</taxon>
        <taxon>Magnoliopsida</taxon>
        <taxon>eudicotyledons</taxon>
        <taxon>Gunneridae</taxon>
        <taxon>Pentapetalae</taxon>
        <taxon>rosids</taxon>
        <taxon>fabids</taxon>
        <taxon>Cucurbitales</taxon>
        <taxon>Cucurbitaceae</taxon>
        <taxon>Benincaseae</taxon>
        <taxon>Cucumis</taxon>
    </lineage>
</organism>
<dbReference type="FunFam" id="3.30.60.10:FF:000001">
    <property type="entry name" value="Basic endochitinase"/>
    <property type="match status" value="1"/>
</dbReference>
<dbReference type="Proteomes" id="UP000029981">
    <property type="component" value="Chromosome 6"/>
</dbReference>
<dbReference type="PROSITE" id="PS00026">
    <property type="entry name" value="CHIT_BIND_I_1"/>
    <property type="match status" value="1"/>
</dbReference>
<feature type="disulfide bond" evidence="7 8">
    <location>
        <begin position="63"/>
        <end position="67"/>
    </location>
</feature>
<reference evidence="11 12" key="4">
    <citation type="journal article" date="2011" name="BMC Genomics">
        <title>RNA-Seq improves annotation of protein-coding genes in the cucumber genome.</title>
        <authorList>
            <person name="Li Z."/>
            <person name="Zhang Z."/>
            <person name="Yan P."/>
            <person name="Huang S."/>
            <person name="Fei Z."/>
            <person name="Lin K."/>
        </authorList>
    </citation>
    <scope>NUCLEOTIDE SEQUENCE [LARGE SCALE GENOMIC DNA]</scope>
    <source>
        <strain evidence="12">cv. 9930</strain>
    </source>
</reference>
<dbReference type="GO" id="GO:0050832">
    <property type="term" value="P:defense response to fungus"/>
    <property type="evidence" value="ECO:0000318"/>
    <property type="project" value="GO_Central"/>
</dbReference>
<feature type="disulfide bond" evidence="7">
    <location>
        <begin position="178"/>
        <end position="186"/>
    </location>
</feature>
<dbReference type="Gene3D" id="1.10.530.10">
    <property type="match status" value="1"/>
</dbReference>
<proteinExistence type="inferred from homology"/>
<keyword evidence="3 9" id="KW-0732">Signal</keyword>
<evidence type="ECO:0000259" key="10">
    <source>
        <dbReference type="PROSITE" id="PS50941"/>
    </source>
</evidence>
<dbReference type="InterPro" id="IPR023346">
    <property type="entry name" value="Lysozyme-like_dom_sf"/>
</dbReference>
<feature type="disulfide bond" evidence="7">
    <location>
        <begin position="285"/>
        <end position="317"/>
    </location>
</feature>
<dbReference type="CDD" id="cd06921">
    <property type="entry name" value="ChtBD1_GH19_hevein"/>
    <property type="match status" value="1"/>
</dbReference>
<dbReference type="InterPro" id="IPR036861">
    <property type="entry name" value="Endochitinase-like_sf"/>
</dbReference>
<evidence type="ECO:0000256" key="3">
    <source>
        <dbReference type="ARBA" id="ARBA00022729"/>
    </source>
</evidence>
<dbReference type="Gene3D" id="3.30.20.10">
    <property type="entry name" value="Endochitinase, domain 2"/>
    <property type="match status" value="1"/>
</dbReference>
<dbReference type="PANTHER" id="PTHR22595">
    <property type="entry name" value="CHITINASE-RELATED"/>
    <property type="match status" value="1"/>
</dbReference>
<dbReference type="PROSITE" id="PS00774">
    <property type="entry name" value="CHITINASE_19_2"/>
    <property type="match status" value="1"/>
</dbReference>
<feature type="active site" description="Proton donor" evidence="6">
    <location>
        <position position="149"/>
    </location>
</feature>
<dbReference type="OMA" id="MATMNFY"/>
<evidence type="ECO:0000256" key="6">
    <source>
        <dbReference type="PIRSR" id="PIRSR001060-1"/>
    </source>
</evidence>
<protein>
    <recommendedName>
        <fullName evidence="10">Chitin-binding type-1 domain-containing protein</fullName>
    </recommendedName>
</protein>
<dbReference type="PRINTS" id="PR00451">
    <property type="entry name" value="CHITINBINDNG"/>
</dbReference>
<dbReference type="STRING" id="3659.A0A0A0KJL2"/>
<gene>
    <name evidence="11" type="ORF">Csa_6G509040</name>
</gene>
<dbReference type="AlphaFoldDB" id="A0A0A0KJL2"/>
<dbReference type="InterPro" id="IPR016283">
    <property type="entry name" value="Glyco_hydro_19"/>
</dbReference>
<dbReference type="InterPro" id="IPR018371">
    <property type="entry name" value="Chitin-binding_1_CS"/>
</dbReference>
<feature type="chain" id="PRO_5001965379" description="Chitin-binding type-1 domain-containing protein" evidence="9">
    <location>
        <begin position="29"/>
        <end position="324"/>
    </location>
</feature>
<dbReference type="FunFam" id="3.30.20.10:FF:000001">
    <property type="entry name" value="Endochitinase (Chitinase)"/>
    <property type="match status" value="1"/>
</dbReference>
<feature type="domain" description="Chitin-binding type-1" evidence="10">
    <location>
        <begin position="28"/>
        <end position="69"/>
    </location>
</feature>
<dbReference type="GO" id="GO:0016998">
    <property type="term" value="P:cell wall macromolecule catabolic process"/>
    <property type="evidence" value="ECO:0007669"/>
    <property type="project" value="InterPro"/>
</dbReference>
<keyword evidence="12" id="KW-1185">Reference proteome</keyword>
<evidence type="ECO:0000256" key="4">
    <source>
        <dbReference type="ARBA" id="ARBA00022821"/>
    </source>
</evidence>
<dbReference type="Pfam" id="PF00182">
    <property type="entry name" value="Glyco_hydro_19"/>
    <property type="match status" value="1"/>
</dbReference>
<dbReference type="OrthoDB" id="5985073at2759"/>
<keyword evidence="4" id="KW-0611">Plant defense</keyword>
<evidence type="ECO:0000313" key="12">
    <source>
        <dbReference type="Proteomes" id="UP000029981"/>
    </source>
</evidence>
<dbReference type="Pfam" id="PF00187">
    <property type="entry name" value="Chitin_bind_1"/>
    <property type="match status" value="1"/>
</dbReference>
<dbReference type="InterPro" id="IPR000726">
    <property type="entry name" value="Glyco_hydro_19_cat"/>
</dbReference>
<dbReference type="GO" id="GO:0005975">
    <property type="term" value="P:carbohydrate metabolic process"/>
    <property type="evidence" value="ECO:0007669"/>
    <property type="project" value="InterPro"/>
</dbReference>
<sequence length="324" mass="35865">MELKRMKNNVYAIIFLSNFALLLFGGSAEQCGWQAGGAVCPNGLCCSQYGWCGTVKAYCAEGCQSQCRRRSNPTPIRGGGGGYIGGLISEDTFNQMFKHRNEPDCQNNGIYNYRAFLNAAQSFNGFATTGDESTRKRELAAFFGQTSKETTGGWETAPDGPYAWGYCFARQIDRSSYCSPSWDWPCAPNQQYYGRGPMQISYNYNYGQAGRALGLDLLNNPDLVATDAEVAFKTAIWFWMTPQGNKPSSHDVITGRWQPSDSDRDSGRYPGYGVITNIINGGVECGGGYNDAVNGRIEFYKRYCDMLGVSYGDNLDCYHQRSFA</sequence>
<dbReference type="GO" id="GO:0006032">
    <property type="term" value="P:chitin catabolic process"/>
    <property type="evidence" value="ECO:0007669"/>
    <property type="project" value="InterPro"/>
</dbReference>
<feature type="disulfide bond" evidence="7 8">
    <location>
        <begin position="31"/>
        <end position="46"/>
    </location>
</feature>
<feature type="signal peptide" evidence="9">
    <location>
        <begin position="1"/>
        <end position="28"/>
    </location>
</feature>
<evidence type="ECO:0000256" key="9">
    <source>
        <dbReference type="SAM" id="SignalP"/>
    </source>
</evidence>
<name>A0A0A0KJL2_CUCSA</name>
<dbReference type="SMART" id="SM00270">
    <property type="entry name" value="ChtBD1"/>
    <property type="match status" value="1"/>
</dbReference>
<dbReference type="EMBL" id="CM002927">
    <property type="protein sequence ID" value="KGN48984.1"/>
    <property type="molecule type" value="Genomic_DNA"/>
</dbReference>
<dbReference type="SUPFAM" id="SSF57016">
    <property type="entry name" value="Plant lectins/antimicrobial peptides"/>
    <property type="match status" value="1"/>
</dbReference>
<dbReference type="GO" id="GO:0004568">
    <property type="term" value="F:chitinase activity"/>
    <property type="evidence" value="ECO:0000318"/>
    <property type="project" value="GO_Central"/>
</dbReference>
<dbReference type="CDD" id="cd00325">
    <property type="entry name" value="chitinase_GH19"/>
    <property type="match status" value="1"/>
</dbReference>
<dbReference type="PANTHER" id="PTHR22595:SF79">
    <property type="entry name" value="CHITINASE 12"/>
    <property type="match status" value="1"/>
</dbReference>
<dbReference type="PROSITE" id="PS50941">
    <property type="entry name" value="CHIT_BIND_I_2"/>
    <property type="match status" value="1"/>
</dbReference>
<comment type="similarity">
    <text evidence="1">Belongs to the glycosyl hydrolase 19 family. Chitinase class I subfamily.</text>
</comment>
<evidence type="ECO:0000313" key="11">
    <source>
        <dbReference type="EMBL" id="KGN48984.1"/>
    </source>
</evidence>
<reference evidence="11 12" key="2">
    <citation type="journal article" date="2009" name="PLoS ONE">
        <title>An integrated genetic and cytogenetic map of the cucumber genome.</title>
        <authorList>
            <person name="Ren Y."/>
            <person name="Zhang Z."/>
            <person name="Liu J."/>
            <person name="Staub J.E."/>
            <person name="Han Y."/>
            <person name="Cheng Z."/>
            <person name="Li X."/>
            <person name="Lu J."/>
            <person name="Miao H."/>
            <person name="Kang H."/>
            <person name="Xie B."/>
            <person name="Gu X."/>
            <person name="Wang X."/>
            <person name="Du Y."/>
            <person name="Jin W."/>
            <person name="Huang S."/>
        </authorList>
    </citation>
    <scope>NUCLEOTIDE SEQUENCE [LARGE SCALE GENOMIC DNA]</scope>
    <source>
        <strain evidence="12">cv. 9930</strain>
    </source>
</reference>
<evidence type="ECO:0000256" key="8">
    <source>
        <dbReference type="PROSITE-ProRule" id="PRU00261"/>
    </source>
</evidence>
<dbReference type="PIRSF" id="PIRSF001060">
    <property type="entry name" value="Endochitinase"/>
    <property type="match status" value="1"/>
</dbReference>
<dbReference type="eggNOG" id="KOG4742">
    <property type="taxonomic scope" value="Eukaryota"/>
</dbReference>
<dbReference type="InterPro" id="IPR001002">
    <property type="entry name" value="Chitin-bd_1"/>
</dbReference>
<feature type="disulfide bond" evidence="7 8">
    <location>
        <begin position="40"/>
        <end position="52"/>
    </location>
</feature>
<evidence type="ECO:0000256" key="7">
    <source>
        <dbReference type="PIRSR" id="PIRSR001060-2"/>
    </source>
</evidence>
<dbReference type="SUPFAM" id="SSF53955">
    <property type="entry name" value="Lysozyme-like"/>
    <property type="match status" value="1"/>
</dbReference>
<evidence type="ECO:0000256" key="2">
    <source>
        <dbReference type="ARBA" id="ARBA00022669"/>
    </source>
</evidence>
<evidence type="ECO:0000256" key="5">
    <source>
        <dbReference type="ARBA" id="ARBA00023157"/>
    </source>
</evidence>